<organism evidence="1 2">
    <name type="scientific">Antarcticimicrobium luteum</name>
    <dbReference type="NCBI Taxonomy" id="2547397"/>
    <lineage>
        <taxon>Bacteria</taxon>
        <taxon>Pseudomonadati</taxon>
        <taxon>Pseudomonadota</taxon>
        <taxon>Alphaproteobacteria</taxon>
        <taxon>Rhodobacterales</taxon>
        <taxon>Paracoccaceae</taxon>
        <taxon>Antarcticimicrobium</taxon>
    </lineage>
</organism>
<dbReference type="AlphaFoldDB" id="A0A4R5VDX0"/>
<evidence type="ECO:0000313" key="1">
    <source>
        <dbReference type="EMBL" id="TDK50344.1"/>
    </source>
</evidence>
<dbReference type="EMBL" id="SMUV01000057">
    <property type="protein sequence ID" value="TDK50344.1"/>
    <property type="molecule type" value="Genomic_DNA"/>
</dbReference>
<dbReference type="RefSeq" id="WP_133358997.1">
    <property type="nucleotide sequence ID" value="NZ_SMUV01000057.1"/>
</dbReference>
<dbReference type="PROSITE" id="PS51257">
    <property type="entry name" value="PROKAR_LIPOPROTEIN"/>
    <property type="match status" value="1"/>
</dbReference>
<proteinExistence type="predicted"/>
<gene>
    <name evidence="1" type="ORF">E1832_06870</name>
</gene>
<comment type="caution">
    <text evidence="1">The sequence shown here is derived from an EMBL/GenBank/DDBJ whole genome shotgun (WGS) entry which is preliminary data.</text>
</comment>
<reference evidence="1 2" key="1">
    <citation type="submission" date="2019-03" db="EMBL/GenBank/DDBJ databases">
        <title>Ruegeria lutea sp. nov., a novel strain, isolated from marine sediment, the Masan Bay, South Korea.</title>
        <authorList>
            <person name="Kim J."/>
            <person name="Kim D.-Y."/>
            <person name="Lee S.-S."/>
        </authorList>
    </citation>
    <scope>NUCLEOTIDE SEQUENCE [LARGE SCALE GENOMIC DNA]</scope>
    <source>
        <strain evidence="1 2">318-1</strain>
    </source>
</reference>
<dbReference type="OrthoDB" id="7773807at2"/>
<name>A0A4R5VDX0_9RHOB</name>
<dbReference type="Proteomes" id="UP000295301">
    <property type="component" value="Unassembled WGS sequence"/>
</dbReference>
<protein>
    <recommendedName>
        <fullName evidence="3">Lipoprotein</fullName>
    </recommendedName>
</protein>
<evidence type="ECO:0000313" key="2">
    <source>
        <dbReference type="Proteomes" id="UP000295301"/>
    </source>
</evidence>
<evidence type="ECO:0008006" key="3">
    <source>
        <dbReference type="Google" id="ProtNLM"/>
    </source>
</evidence>
<accession>A0A4R5VDX0</accession>
<sequence length="171" mass="18755">MQKPLSVLLVTSLLLAGCGGWRDSRINPGNWFGKSRSERVQATEAANPLIPKSTRGMFARPDPVDVTVPIAEVTELRVEQTSTGAIVYAEGVAARQGPYEVELRPVSTPEEEAEGILSLSFRVVYPERPTPVGTAFSRTVRAAHSMTRQELAGVRTIRVAGRDNVRTTRRR</sequence>
<keyword evidence="2" id="KW-1185">Reference proteome</keyword>